<dbReference type="Proteomes" id="UP000233551">
    <property type="component" value="Unassembled WGS sequence"/>
</dbReference>
<evidence type="ECO:0000313" key="2">
    <source>
        <dbReference type="EMBL" id="PKI65873.1"/>
    </source>
</evidence>
<reference evidence="2 3" key="1">
    <citation type="submission" date="2017-11" db="EMBL/GenBank/DDBJ databases">
        <title>De-novo sequencing of pomegranate (Punica granatum L.) genome.</title>
        <authorList>
            <person name="Akparov Z."/>
            <person name="Amiraslanov A."/>
            <person name="Hajiyeva S."/>
            <person name="Abbasov M."/>
            <person name="Kaur K."/>
            <person name="Hamwieh A."/>
            <person name="Solovyev V."/>
            <person name="Salamov A."/>
            <person name="Braich B."/>
            <person name="Kosarev P."/>
            <person name="Mahmoud A."/>
            <person name="Hajiyev E."/>
            <person name="Babayeva S."/>
            <person name="Izzatullayeva V."/>
            <person name="Mammadov A."/>
            <person name="Mammadov A."/>
            <person name="Sharifova S."/>
            <person name="Ojaghi J."/>
            <person name="Eynullazada K."/>
            <person name="Bayramov B."/>
            <person name="Abdulazimova A."/>
            <person name="Shahmuradov I."/>
        </authorList>
    </citation>
    <scope>NUCLEOTIDE SEQUENCE [LARGE SCALE GENOMIC DNA]</scope>
    <source>
        <strain evidence="3">cv. AG2017</strain>
        <tissue evidence="2">Leaf</tissue>
    </source>
</reference>
<keyword evidence="3" id="KW-1185">Reference proteome</keyword>
<sequence>MHAELRAVREEWDRLCYELVNSRAEVADYREILVSVLTHSWNLSDRNWRRTVTRLVSVSGWRKGIMLIFPKRSTPWSRLSLHHRKRTLHRLSLLQACSRCTPALFQHIPRPRRLRGRLSHRSHQPPPSVLPVYSGTLPTHPPPPASSGAPQPP</sequence>
<feature type="compositionally biased region" description="Pro residues" evidence="1">
    <location>
        <begin position="139"/>
        <end position="153"/>
    </location>
</feature>
<feature type="region of interest" description="Disordered" evidence="1">
    <location>
        <begin position="117"/>
        <end position="153"/>
    </location>
</feature>
<organism evidence="2 3">
    <name type="scientific">Punica granatum</name>
    <name type="common">Pomegranate</name>
    <dbReference type="NCBI Taxonomy" id="22663"/>
    <lineage>
        <taxon>Eukaryota</taxon>
        <taxon>Viridiplantae</taxon>
        <taxon>Streptophyta</taxon>
        <taxon>Embryophyta</taxon>
        <taxon>Tracheophyta</taxon>
        <taxon>Spermatophyta</taxon>
        <taxon>Magnoliopsida</taxon>
        <taxon>eudicotyledons</taxon>
        <taxon>Gunneridae</taxon>
        <taxon>Pentapetalae</taxon>
        <taxon>rosids</taxon>
        <taxon>malvids</taxon>
        <taxon>Myrtales</taxon>
        <taxon>Lythraceae</taxon>
        <taxon>Punica</taxon>
    </lineage>
</organism>
<proteinExistence type="predicted"/>
<protein>
    <submittedName>
        <fullName evidence="2">Uncharacterized protein</fullName>
    </submittedName>
</protein>
<dbReference type="AlphaFoldDB" id="A0A2I0KCP7"/>
<evidence type="ECO:0000256" key="1">
    <source>
        <dbReference type="SAM" id="MobiDB-lite"/>
    </source>
</evidence>
<dbReference type="EMBL" id="PGOL01000716">
    <property type="protein sequence ID" value="PKI65873.1"/>
    <property type="molecule type" value="Genomic_DNA"/>
</dbReference>
<name>A0A2I0KCP7_PUNGR</name>
<comment type="caution">
    <text evidence="2">The sequence shown here is derived from an EMBL/GenBank/DDBJ whole genome shotgun (WGS) entry which is preliminary data.</text>
</comment>
<evidence type="ECO:0000313" key="3">
    <source>
        <dbReference type="Proteomes" id="UP000233551"/>
    </source>
</evidence>
<gene>
    <name evidence="2" type="ORF">CRG98_013734</name>
</gene>
<accession>A0A2I0KCP7</accession>
<feature type="non-terminal residue" evidence="2">
    <location>
        <position position="153"/>
    </location>
</feature>